<evidence type="ECO:0000256" key="1">
    <source>
        <dbReference type="SAM" id="Phobius"/>
    </source>
</evidence>
<reference evidence="2" key="1">
    <citation type="submission" date="2019-09" db="EMBL/GenBank/DDBJ databases">
        <title>Characterisation of the sponge microbiome using genome-centric metagenomics.</title>
        <authorList>
            <person name="Engelberts J.P."/>
            <person name="Robbins S.J."/>
            <person name="De Goeij J.M."/>
            <person name="Aranda M."/>
            <person name="Bell S.C."/>
            <person name="Webster N.S."/>
        </authorList>
    </citation>
    <scope>NUCLEOTIDE SEQUENCE</scope>
    <source>
        <strain evidence="2">SB0676_bin_10</strain>
    </source>
</reference>
<name>A0A6B1FCK2_9SYNE</name>
<dbReference type="EMBL" id="VYDO01000269">
    <property type="protein sequence ID" value="MYG38994.1"/>
    <property type="molecule type" value="Genomic_DNA"/>
</dbReference>
<keyword evidence="1" id="KW-0812">Transmembrane</keyword>
<proteinExistence type="predicted"/>
<protein>
    <submittedName>
        <fullName evidence="2">Uncharacterized protein</fullName>
    </submittedName>
</protein>
<accession>A0A6B1FCK2</accession>
<gene>
    <name evidence="2" type="ORF">F4162_08585</name>
</gene>
<comment type="caution">
    <text evidence="2">The sequence shown here is derived from an EMBL/GenBank/DDBJ whole genome shotgun (WGS) entry which is preliminary data.</text>
</comment>
<keyword evidence="1" id="KW-1133">Transmembrane helix</keyword>
<evidence type="ECO:0000313" key="2">
    <source>
        <dbReference type="EMBL" id="MYG38994.1"/>
    </source>
</evidence>
<sequence length="82" mass="8515">MIGLSPLVMDAGGAIAFRGSSAPPQRQENQLKGWLVTTMAWTLALLELAVAVTLALSQALLIAMVLIASLEPSSGQGDQPKV</sequence>
<dbReference type="AlphaFoldDB" id="A0A6B1FCK2"/>
<organism evidence="2">
    <name type="scientific">Synechococcus sp. SB0676_bin_10</name>
    <dbReference type="NCBI Taxonomy" id="2604869"/>
    <lineage>
        <taxon>Bacteria</taxon>
        <taxon>Bacillati</taxon>
        <taxon>Cyanobacteriota</taxon>
        <taxon>Cyanophyceae</taxon>
        <taxon>Synechococcales</taxon>
        <taxon>Synechococcaceae</taxon>
        <taxon>Synechococcus</taxon>
    </lineage>
</organism>
<feature type="transmembrane region" description="Helical" evidence="1">
    <location>
        <begin position="39"/>
        <end position="67"/>
    </location>
</feature>
<keyword evidence="1" id="KW-0472">Membrane</keyword>